<accession>A0ABR1FVC3</accession>
<dbReference type="PANTHER" id="PTHR21017">
    <property type="entry name" value="NIPSNAP-RELATED"/>
    <property type="match status" value="1"/>
</dbReference>
<dbReference type="InterPro" id="IPR011008">
    <property type="entry name" value="Dimeric_a/b-barrel"/>
</dbReference>
<gene>
    <name evidence="3" type="primary">NIPSNAP3A</name>
    <name evidence="3" type="ORF">SO694_00025119</name>
</gene>
<evidence type="ECO:0000259" key="2">
    <source>
        <dbReference type="Pfam" id="PF07978"/>
    </source>
</evidence>
<dbReference type="Gene3D" id="3.30.70.100">
    <property type="match status" value="1"/>
</dbReference>
<organism evidence="3 4">
    <name type="scientific">Aureococcus anophagefferens</name>
    <name type="common">Harmful bloom alga</name>
    <dbReference type="NCBI Taxonomy" id="44056"/>
    <lineage>
        <taxon>Eukaryota</taxon>
        <taxon>Sar</taxon>
        <taxon>Stramenopiles</taxon>
        <taxon>Ochrophyta</taxon>
        <taxon>Pelagophyceae</taxon>
        <taxon>Pelagomonadales</taxon>
        <taxon>Pelagomonadaceae</taxon>
        <taxon>Aureococcus</taxon>
    </lineage>
</organism>
<name>A0ABR1FVC3_AURAN</name>
<evidence type="ECO:0000256" key="1">
    <source>
        <dbReference type="ARBA" id="ARBA00005291"/>
    </source>
</evidence>
<dbReference type="InterPro" id="IPR012577">
    <property type="entry name" value="NIPSNAP"/>
</dbReference>
<reference evidence="3 4" key="1">
    <citation type="submission" date="2024-03" db="EMBL/GenBank/DDBJ databases">
        <title>Aureococcus anophagefferens CCMP1851 and Kratosvirus quantuckense: Draft genome of a second virus-susceptible host strain in the model system.</title>
        <authorList>
            <person name="Chase E."/>
            <person name="Truchon A.R."/>
            <person name="Schepens W."/>
            <person name="Wilhelm S.W."/>
        </authorList>
    </citation>
    <scope>NUCLEOTIDE SEQUENCE [LARGE SCALE GENOMIC DNA]</scope>
    <source>
        <strain evidence="3 4">CCMP1851</strain>
    </source>
</reference>
<protein>
    <submittedName>
        <fullName evidence="3">Vesicular transport protein</fullName>
    </submittedName>
</protein>
<sequence length="243" mass="25426">MRAARAARSALRRAAPATLIARRSLFVELERDVVRPAALAAYKARVAAHGAARGALDEGYRASFGVAVGRTSSVYHLGTVADYDARSARDAAEGLRAPLDGVDATETSVFAEATATLAGAGLPGLAGGAVVDAAPGAVYELRTYELVLGYATVPRFLELYAAGLADKLAVDDTGESTLVSLLHSEAGVAPLNTVIELWRHDSAQGSMRSRVKSREATTWRAAIGDIAAISTRFETQLLAPLYA</sequence>
<dbReference type="InterPro" id="IPR051557">
    <property type="entry name" value="NipSnap_domain"/>
</dbReference>
<comment type="caution">
    <text evidence="3">The sequence shown here is derived from an EMBL/GenBank/DDBJ whole genome shotgun (WGS) entry which is preliminary data.</text>
</comment>
<feature type="domain" description="NIPSNAP" evidence="2">
    <location>
        <begin position="139"/>
        <end position="229"/>
    </location>
</feature>
<dbReference type="PANTHER" id="PTHR21017:SF17">
    <property type="entry name" value="PROTEIN NIPSNAP"/>
    <property type="match status" value="1"/>
</dbReference>
<dbReference type="SUPFAM" id="SSF54909">
    <property type="entry name" value="Dimeric alpha+beta barrel"/>
    <property type="match status" value="1"/>
</dbReference>
<comment type="similarity">
    <text evidence="1">Belongs to the NipSnap family.</text>
</comment>
<keyword evidence="4" id="KW-1185">Reference proteome</keyword>
<evidence type="ECO:0000313" key="3">
    <source>
        <dbReference type="EMBL" id="KAK7239251.1"/>
    </source>
</evidence>
<dbReference type="EMBL" id="JBBJCI010000224">
    <property type="protein sequence ID" value="KAK7239251.1"/>
    <property type="molecule type" value="Genomic_DNA"/>
</dbReference>
<evidence type="ECO:0000313" key="4">
    <source>
        <dbReference type="Proteomes" id="UP001363151"/>
    </source>
</evidence>
<dbReference type="Pfam" id="PF07978">
    <property type="entry name" value="NIPSNAP"/>
    <property type="match status" value="1"/>
</dbReference>
<proteinExistence type="inferred from homology"/>
<dbReference type="Proteomes" id="UP001363151">
    <property type="component" value="Unassembled WGS sequence"/>
</dbReference>